<keyword evidence="2" id="KW-0472">Membrane</keyword>
<dbReference type="InterPro" id="IPR029071">
    <property type="entry name" value="Ubiquitin-like_domsf"/>
</dbReference>
<evidence type="ECO:0000256" key="1">
    <source>
        <dbReference type="SAM" id="MobiDB-lite"/>
    </source>
</evidence>
<feature type="region of interest" description="Disordered" evidence="1">
    <location>
        <begin position="153"/>
        <end position="205"/>
    </location>
</feature>
<dbReference type="PANTHER" id="PTHR14557">
    <property type="entry name" value="PROTEIN C7ORF21"/>
    <property type="match status" value="1"/>
</dbReference>
<feature type="transmembrane region" description="Helical" evidence="2">
    <location>
        <begin position="320"/>
        <end position="338"/>
    </location>
</feature>
<accession>A0A9N9T305</accession>
<feature type="region of interest" description="Disordered" evidence="1">
    <location>
        <begin position="58"/>
        <end position="136"/>
    </location>
</feature>
<dbReference type="CDD" id="cd17057">
    <property type="entry name" value="Ubl_TMUB1_like"/>
    <property type="match status" value="1"/>
</dbReference>
<dbReference type="SUPFAM" id="SSF54236">
    <property type="entry name" value="Ubiquitin-like"/>
    <property type="match status" value="1"/>
</dbReference>
<proteinExistence type="predicted"/>
<keyword evidence="2" id="KW-0812">Transmembrane</keyword>
<dbReference type="Proteomes" id="UP001153709">
    <property type="component" value="Chromosome 7"/>
</dbReference>
<sequence>MTIIEGIGDEVTHFFIALFVIVIGTVAWWTTNISEQRYIRTVVLLERRRHRAHRRLTNHTESVTITEGSSSTSQTEENTPDLSAETDAVLARARAPNGNKPPEPRSEEDLIAPEIPSTILEDSRGEEEESIIETMDADANIVRQRRLAFYTGFSNENQEPTSSQTESFRQNTNSPQNSSSSSDVEPSAPPPEESAPPKSEDTTSNTRITVKLKYINDDLKLVEGNLNESLGEFKKRNFVPELSSNKLIRLIFNGQVLQPDTQTLKNCGLFDNCVVHCLIHQKRAQPNRSSGTESRREGYSFPNTNGSANNNNNQNRDWDLGNFLFGFISIILLAAWYFRYVYAHLYTVTATVGLILITGIFTIVLVGMYFPDTEQFPNPAFHIRERTTPQTE</sequence>
<evidence type="ECO:0000313" key="4">
    <source>
        <dbReference type="EMBL" id="CAG9837505.1"/>
    </source>
</evidence>
<dbReference type="OrthoDB" id="161999at2759"/>
<keyword evidence="2" id="KW-1133">Transmembrane helix</keyword>
<organism evidence="4 5">
    <name type="scientific">Diabrotica balteata</name>
    <name type="common">Banded cucumber beetle</name>
    <dbReference type="NCBI Taxonomy" id="107213"/>
    <lineage>
        <taxon>Eukaryota</taxon>
        <taxon>Metazoa</taxon>
        <taxon>Ecdysozoa</taxon>
        <taxon>Arthropoda</taxon>
        <taxon>Hexapoda</taxon>
        <taxon>Insecta</taxon>
        <taxon>Pterygota</taxon>
        <taxon>Neoptera</taxon>
        <taxon>Endopterygota</taxon>
        <taxon>Coleoptera</taxon>
        <taxon>Polyphaga</taxon>
        <taxon>Cucujiformia</taxon>
        <taxon>Chrysomeloidea</taxon>
        <taxon>Chrysomelidae</taxon>
        <taxon>Galerucinae</taxon>
        <taxon>Diabroticina</taxon>
        <taxon>Diabroticites</taxon>
        <taxon>Diabrotica</taxon>
    </lineage>
</organism>
<feature type="compositionally biased region" description="Polar residues" evidence="1">
    <location>
        <begin position="153"/>
        <end position="173"/>
    </location>
</feature>
<feature type="compositionally biased region" description="Low complexity" evidence="1">
    <location>
        <begin position="64"/>
        <end position="77"/>
    </location>
</feature>
<feature type="compositionally biased region" description="Low complexity" evidence="1">
    <location>
        <begin position="303"/>
        <end position="312"/>
    </location>
</feature>
<dbReference type="EMBL" id="OU898282">
    <property type="protein sequence ID" value="CAG9837505.1"/>
    <property type="molecule type" value="Genomic_DNA"/>
</dbReference>
<feature type="transmembrane region" description="Helical" evidence="2">
    <location>
        <begin position="12"/>
        <end position="30"/>
    </location>
</feature>
<name>A0A9N9T305_DIABA</name>
<keyword evidence="5" id="KW-1185">Reference proteome</keyword>
<evidence type="ECO:0000256" key="2">
    <source>
        <dbReference type="SAM" id="Phobius"/>
    </source>
</evidence>
<dbReference type="Pfam" id="PF00240">
    <property type="entry name" value="ubiquitin"/>
    <property type="match status" value="1"/>
</dbReference>
<dbReference type="PROSITE" id="PS50053">
    <property type="entry name" value="UBIQUITIN_2"/>
    <property type="match status" value="1"/>
</dbReference>
<dbReference type="AlphaFoldDB" id="A0A9N9T305"/>
<evidence type="ECO:0000259" key="3">
    <source>
        <dbReference type="PROSITE" id="PS50053"/>
    </source>
</evidence>
<feature type="compositionally biased region" description="Low complexity" evidence="1">
    <location>
        <begin position="174"/>
        <end position="186"/>
    </location>
</feature>
<protein>
    <recommendedName>
        <fullName evidence="3">Ubiquitin-like domain-containing protein</fullName>
    </recommendedName>
</protein>
<feature type="region of interest" description="Disordered" evidence="1">
    <location>
        <begin position="285"/>
        <end position="312"/>
    </location>
</feature>
<gene>
    <name evidence="4" type="ORF">DIABBA_LOCUS10477</name>
</gene>
<dbReference type="Gene3D" id="3.10.20.90">
    <property type="entry name" value="Phosphatidylinositol 3-kinase Catalytic Subunit, Chain A, domain 1"/>
    <property type="match status" value="1"/>
</dbReference>
<feature type="transmembrane region" description="Helical" evidence="2">
    <location>
        <begin position="344"/>
        <end position="370"/>
    </location>
</feature>
<dbReference type="PANTHER" id="PTHR14557:SF5">
    <property type="entry name" value="UBIQUITIN-LIKE DOMAIN-CONTAINING PROTEIN"/>
    <property type="match status" value="1"/>
</dbReference>
<dbReference type="InterPro" id="IPR000626">
    <property type="entry name" value="Ubiquitin-like_dom"/>
</dbReference>
<feature type="domain" description="Ubiquitin-like" evidence="3">
    <location>
        <begin position="208"/>
        <end position="284"/>
    </location>
</feature>
<reference evidence="4" key="1">
    <citation type="submission" date="2022-01" db="EMBL/GenBank/DDBJ databases">
        <authorList>
            <person name="King R."/>
        </authorList>
    </citation>
    <scope>NUCLEOTIDE SEQUENCE</scope>
</reference>
<evidence type="ECO:0000313" key="5">
    <source>
        <dbReference type="Proteomes" id="UP001153709"/>
    </source>
</evidence>
<dbReference type="GO" id="GO:0036503">
    <property type="term" value="P:ERAD pathway"/>
    <property type="evidence" value="ECO:0007669"/>
    <property type="project" value="InterPro"/>
</dbReference>
<dbReference type="InterPro" id="IPR040352">
    <property type="entry name" value="TMUB1/2"/>
</dbReference>